<organism evidence="2">
    <name type="scientific">Chromera velia CCMP2878</name>
    <dbReference type="NCBI Taxonomy" id="1169474"/>
    <lineage>
        <taxon>Eukaryota</taxon>
        <taxon>Sar</taxon>
        <taxon>Alveolata</taxon>
        <taxon>Colpodellida</taxon>
        <taxon>Chromeraceae</taxon>
        <taxon>Chromera</taxon>
    </lineage>
</organism>
<accession>A0A0G4FRY0</accession>
<proteinExistence type="predicted"/>
<protein>
    <submittedName>
        <fullName evidence="2">Uncharacterized protein</fullName>
    </submittedName>
</protein>
<name>A0A0G4FRY0_9ALVE</name>
<dbReference type="AlphaFoldDB" id="A0A0G4FRY0"/>
<gene>
    <name evidence="2" type="ORF">Cvel_18382</name>
</gene>
<evidence type="ECO:0000256" key="1">
    <source>
        <dbReference type="SAM" id="MobiDB-lite"/>
    </source>
</evidence>
<feature type="region of interest" description="Disordered" evidence="1">
    <location>
        <begin position="263"/>
        <end position="288"/>
    </location>
</feature>
<dbReference type="EMBL" id="CDMZ01000572">
    <property type="protein sequence ID" value="CEM17123.1"/>
    <property type="molecule type" value="Genomic_DNA"/>
</dbReference>
<feature type="non-terminal residue" evidence="2">
    <location>
        <position position="357"/>
    </location>
</feature>
<sequence length="357" mass="39497">MPQTYIRCERQQFQCGETIRCTVYVDARNKVHHFTSLRVGLLQTERTALRERGARSLSGRKSLMEEKVTLVSSVAVGHFPQGIIPRNTMIEATATFCVPADVPNSVEFESGMGKAEIIYHVAAEFGSANNPPVRLALVPVTLFSPLPSVSPHPVSLLMDDPVGCCNVFESRSVKVVGKLSADWVSSGDWLNLDLLLENKGRTVRTDLCVRLVRCVRWRAEGRVHQETEVVFSKKVPVVLKKKRAVARLLDVLSLPLPFSVFPPERRKDRKGNGGRGPHSSRRRQRGTQRFIFRAQLPQGMAGSHRSSLSESSYELVSYLEGVSGSSLRFPVSILSRPIGTTQTVPMPTRPPESAGAV</sequence>
<reference evidence="2" key="1">
    <citation type="submission" date="2014-11" db="EMBL/GenBank/DDBJ databases">
        <authorList>
            <person name="Otto D Thomas"/>
            <person name="Naeem Raeece"/>
        </authorList>
    </citation>
    <scope>NUCLEOTIDE SEQUENCE</scope>
</reference>
<evidence type="ECO:0000313" key="2">
    <source>
        <dbReference type="EMBL" id="CEM17123.1"/>
    </source>
</evidence>